<evidence type="ECO:0000259" key="5">
    <source>
        <dbReference type="PROSITE" id="PS51721"/>
    </source>
</evidence>
<dbReference type="EMBL" id="CP046565">
    <property type="protein sequence ID" value="QJD31454.1"/>
    <property type="molecule type" value="Genomic_DNA"/>
</dbReference>
<dbReference type="GO" id="GO:0005737">
    <property type="term" value="C:cytoplasm"/>
    <property type="evidence" value="ECO:0007669"/>
    <property type="project" value="UniProtKB-SubCell"/>
</dbReference>
<keyword evidence="1 3" id="KW-0547">Nucleotide-binding</keyword>
<dbReference type="PROSITE" id="PS50936">
    <property type="entry name" value="ENGC_GTPASE"/>
    <property type="match status" value="1"/>
</dbReference>
<sequence>MEEVREGRVVCHLGKGLAVEDENGHIVLCHTRRRLGDAAVGDRVRWEPCEGEQGRVLEILPRRSSLVRPAYGGRVRIVAANLDRVCVVLAPEPEPDWLLADQILAVCERRDIAALLVLNKTDLPGAPALDEALRDYESAGYGVFRISTRTGAGLDTLKQVLHTGCSMLSGQSGVGKSSLTNALLPDRNLRVGELSAHSGLGRHTTTSATLYHLPEGGELIDSPGVAVFGLAEMAPTELAQAYRDFRPYLGKCRFNDCRHVKDKGCAVREAVEAGTLASARYERYLKLLDRLGSAVEFSAG</sequence>
<dbReference type="RefSeq" id="WP_169604726.1">
    <property type="nucleotide sequence ID" value="NZ_CP046565.1"/>
</dbReference>
<dbReference type="SUPFAM" id="SSF52540">
    <property type="entry name" value="P-loop containing nucleoside triphosphate hydrolases"/>
    <property type="match status" value="1"/>
</dbReference>
<feature type="binding site" evidence="3">
    <location>
        <position position="265"/>
    </location>
    <ligand>
        <name>Zn(2+)</name>
        <dbReference type="ChEBI" id="CHEBI:29105"/>
    </ligand>
</feature>
<evidence type="ECO:0000259" key="4">
    <source>
        <dbReference type="PROSITE" id="PS50936"/>
    </source>
</evidence>
<reference evidence="7" key="1">
    <citation type="submission" date="2019-12" db="EMBL/GenBank/DDBJ databases">
        <authorList>
            <person name="Awala S.I."/>
            <person name="Rhee S.K."/>
        </authorList>
    </citation>
    <scope>NUCLEOTIDE SEQUENCE [LARGE SCALE GENOMIC DNA]</scope>
    <source>
        <strain evidence="7">IM1</strain>
    </source>
</reference>
<dbReference type="NCBIfam" id="TIGR00157">
    <property type="entry name" value="ribosome small subunit-dependent GTPase A"/>
    <property type="match status" value="1"/>
</dbReference>
<evidence type="ECO:0000256" key="2">
    <source>
        <dbReference type="ARBA" id="ARBA00023134"/>
    </source>
</evidence>
<dbReference type="InterPro" id="IPR010914">
    <property type="entry name" value="RsgA_GTPase_dom"/>
</dbReference>
<dbReference type="Pfam" id="PF03193">
    <property type="entry name" value="RsgA_GTPase"/>
    <property type="match status" value="1"/>
</dbReference>
<evidence type="ECO:0000256" key="3">
    <source>
        <dbReference type="HAMAP-Rule" id="MF_01820"/>
    </source>
</evidence>
<name>A0A858QCI6_9GAMM</name>
<dbReference type="InterPro" id="IPR027417">
    <property type="entry name" value="P-loop_NTPase"/>
</dbReference>
<dbReference type="GO" id="GO:0003924">
    <property type="term" value="F:GTPase activity"/>
    <property type="evidence" value="ECO:0007669"/>
    <property type="project" value="UniProtKB-UniRule"/>
</dbReference>
<feature type="binding site" evidence="3">
    <location>
        <begin position="119"/>
        <end position="122"/>
    </location>
    <ligand>
        <name>GTP</name>
        <dbReference type="ChEBI" id="CHEBI:37565"/>
    </ligand>
</feature>
<dbReference type="InterPro" id="IPR012340">
    <property type="entry name" value="NA-bd_OB-fold"/>
</dbReference>
<keyword evidence="3" id="KW-0694">RNA-binding</keyword>
<comment type="cofactor">
    <cofactor evidence="3">
        <name>Zn(2+)</name>
        <dbReference type="ChEBI" id="CHEBI:29105"/>
    </cofactor>
    <text evidence="3">Binds 1 zinc ion per subunit.</text>
</comment>
<dbReference type="PANTHER" id="PTHR32120:SF11">
    <property type="entry name" value="SMALL RIBOSOMAL SUBUNIT BIOGENESIS GTPASE RSGA 1, MITOCHONDRIAL-RELATED"/>
    <property type="match status" value="1"/>
</dbReference>
<dbReference type="KEGG" id="metu:GNH96_13510"/>
<dbReference type="GO" id="GO:0005525">
    <property type="term" value="F:GTP binding"/>
    <property type="evidence" value="ECO:0007669"/>
    <property type="project" value="UniProtKB-UniRule"/>
</dbReference>
<gene>
    <name evidence="3 6" type="primary">rsgA</name>
    <name evidence="6" type="ORF">GNH96_13510</name>
</gene>
<keyword evidence="3" id="KW-0690">Ribosome biogenesis</keyword>
<protein>
    <recommendedName>
        <fullName evidence="3">Small ribosomal subunit biogenesis GTPase RsgA</fullName>
        <ecNumber evidence="3">3.6.1.-</ecNumber>
    </recommendedName>
</protein>
<keyword evidence="7" id="KW-1185">Reference proteome</keyword>
<feature type="domain" description="CP-type G" evidence="5">
    <location>
        <begin position="63"/>
        <end position="228"/>
    </location>
</feature>
<comment type="subcellular location">
    <subcellularLocation>
        <location evidence="3">Cytoplasm</location>
    </subcellularLocation>
</comment>
<keyword evidence="3" id="KW-0378">Hydrolase</keyword>
<keyword evidence="3" id="KW-0963">Cytoplasm</keyword>
<dbReference type="PANTHER" id="PTHR32120">
    <property type="entry name" value="SMALL RIBOSOMAL SUBUNIT BIOGENESIS GTPASE RSGA"/>
    <property type="match status" value="1"/>
</dbReference>
<dbReference type="CDD" id="cd01854">
    <property type="entry name" value="YjeQ_EngC"/>
    <property type="match status" value="1"/>
</dbReference>
<dbReference type="Proteomes" id="UP000503004">
    <property type="component" value="Chromosome"/>
</dbReference>
<dbReference type="EC" id="3.6.1.-" evidence="3"/>
<evidence type="ECO:0000256" key="1">
    <source>
        <dbReference type="ARBA" id="ARBA00022741"/>
    </source>
</evidence>
<evidence type="ECO:0000313" key="6">
    <source>
        <dbReference type="EMBL" id="QJD31454.1"/>
    </source>
</evidence>
<dbReference type="Gene3D" id="1.10.40.50">
    <property type="entry name" value="Probable gtpase engc, domain 3"/>
    <property type="match status" value="1"/>
</dbReference>
<proteinExistence type="inferred from homology"/>
<dbReference type="GO" id="GO:0042274">
    <property type="term" value="P:ribosomal small subunit biogenesis"/>
    <property type="evidence" value="ECO:0007669"/>
    <property type="project" value="UniProtKB-UniRule"/>
</dbReference>
<feature type="binding site" evidence="3">
    <location>
        <position position="257"/>
    </location>
    <ligand>
        <name>Zn(2+)</name>
        <dbReference type="ChEBI" id="CHEBI:29105"/>
    </ligand>
</feature>
<comment type="function">
    <text evidence="3">One of several proteins that assist in the late maturation steps of the functional core of the 30S ribosomal subunit. Helps release RbfA from mature subunits. May play a role in the assembly of ribosomal proteins into the subunit. Circularly permuted GTPase that catalyzes slow GTP hydrolysis, GTPase activity is stimulated by the 30S ribosomal subunit.</text>
</comment>
<dbReference type="Gene3D" id="3.40.50.300">
    <property type="entry name" value="P-loop containing nucleotide triphosphate hydrolases"/>
    <property type="match status" value="1"/>
</dbReference>
<evidence type="ECO:0000313" key="7">
    <source>
        <dbReference type="Proteomes" id="UP000503004"/>
    </source>
</evidence>
<dbReference type="AlphaFoldDB" id="A0A858QCI6"/>
<dbReference type="GO" id="GO:0019843">
    <property type="term" value="F:rRNA binding"/>
    <property type="evidence" value="ECO:0007669"/>
    <property type="project" value="UniProtKB-KW"/>
</dbReference>
<comment type="similarity">
    <text evidence="3">Belongs to the TRAFAC class YlqF/YawG GTPase family. RsgA subfamily.</text>
</comment>
<dbReference type="SUPFAM" id="SSF50249">
    <property type="entry name" value="Nucleic acid-binding proteins"/>
    <property type="match status" value="1"/>
</dbReference>
<dbReference type="InterPro" id="IPR004881">
    <property type="entry name" value="Ribosome_biogen_GTPase_RsgA"/>
</dbReference>
<comment type="subunit">
    <text evidence="3">Monomer. Associates with 30S ribosomal subunit, binds 16S rRNA.</text>
</comment>
<keyword evidence="3" id="KW-0699">rRNA-binding</keyword>
<keyword evidence="3" id="KW-0479">Metal-binding</keyword>
<dbReference type="GO" id="GO:0046872">
    <property type="term" value="F:metal ion binding"/>
    <property type="evidence" value="ECO:0007669"/>
    <property type="project" value="UniProtKB-KW"/>
</dbReference>
<accession>A0A858QCI6</accession>
<dbReference type="HAMAP" id="MF_01820">
    <property type="entry name" value="GTPase_RsgA"/>
    <property type="match status" value="1"/>
</dbReference>
<feature type="binding site" evidence="3">
    <location>
        <position position="252"/>
    </location>
    <ligand>
        <name>Zn(2+)</name>
        <dbReference type="ChEBI" id="CHEBI:29105"/>
    </ligand>
</feature>
<feature type="binding site" evidence="3">
    <location>
        <begin position="170"/>
        <end position="178"/>
    </location>
    <ligand>
        <name>GTP</name>
        <dbReference type="ChEBI" id="CHEBI:37565"/>
    </ligand>
</feature>
<feature type="binding site" evidence="3">
    <location>
        <position position="259"/>
    </location>
    <ligand>
        <name>Zn(2+)</name>
        <dbReference type="ChEBI" id="CHEBI:29105"/>
    </ligand>
</feature>
<feature type="domain" description="EngC GTPase" evidence="4">
    <location>
        <begin position="80"/>
        <end position="226"/>
    </location>
</feature>
<dbReference type="Gene3D" id="2.40.50.140">
    <property type="entry name" value="Nucleic acid-binding proteins"/>
    <property type="match status" value="1"/>
</dbReference>
<organism evidence="6 7">
    <name type="scientific">Methylococcus geothermalis</name>
    <dbReference type="NCBI Taxonomy" id="2681310"/>
    <lineage>
        <taxon>Bacteria</taxon>
        <taxon>Pseudomonadati</taxon>
        <taxon>Pseudomonadota</taxon>
        <taxon>Gammaproteobacteria</taxon>
        <taxon>Methylococcales</taxon>
        <taxon>Methylococcaceae</taxon>
        <taxon>Methylococcus</taxon>
    </lineage>
</organism>
<dbReference type="PROSITE" id="PS51721">
    <property type="entry name" value="G_CP"/>
    <property type="match status" value="1"/>
</dbReference>
<keyword evidence="3" id="KW-0862">Zinc</keyword>
<keyword evidence="2 3" id="KW-0342">GTP-binding</keyword>
<dbReference type="InterPro" id="IPR030378">
    <property type="entry name" value="G_CP_dom"/>
</dbReference>